<keyword evidence="2" id="KW-1185">Reference proteome</keyword>
<dbReference type="Gene3D" id="3.30.70.100">
    <property type="match status" value="2"/>
</dbReference>
<name>A0ABU8S3H1_9SPHN</name>
<evidence type="ECO:0000313" key="1">
    <source>
        <dbReference type="EMBL" id="MEJ6008491.1"/>
    </source>
</evidence>
<comment type="caution">
    <text evidence="1">The sequence shown here is derived from an EMBL/GenBank/DDBJ whole genome shotgun (WGS) entry which is preliminary data.</text>
</comment>
<proteinExistence type="predicted"/>
<reference evidence="1 2" key="1">
    <citation type="submission" date="2024-03" db="EMBL/GenBank/DDBJ databases">
        <authorList>
            <person name="Jo J.-H."/>
        </authorList>
    </citation>
    <scope>NUCLEOTIDE SEQUENCE [LARGE SCALE GENOMIC DNA]</scope>
    <source>
        <strain evidence="1 2">AS3R-12</strain>
    </source>
</reference>
<dbReference type="Pfam" id="PF07237">
    <property type="entry name" value="DUF1428"/>
    <property type="match status" value="2"/>
</dbReference>
<sequence length="234" mass="26721">MPYYDGFVIPVPRERRAEFIEHANLFDKKLIEMGATRVVETIGLDIRPGKTTDFLKAVAAEDGEDIAFSWIEWPDKQTRDATHKAMESDAEMMAMPMPFDGKRMIFGGFEELVRHGEDGPYFQGFLIPVPEGRKEDYRKLAEDAWDMFARHGAHSVVETWGDDVPHGKQTDMYRALKAEPGEHVVFSWMTWPSHEVAKAASEAMEAEMEVPEDLPFNPQRMIWAGFEPVVDLKA</sequence>
<protein>
    <submittedName>
        <fullName evidence="1">DUF1428 domain-containing protein</fullName>
    </submittedName>
</protein>
<dbReference type="RefSeq" id="WP_339964050.1">
    <property type="nucleotide sequence ID" value="NZ_JBBHJY010000001.1"/>
</dbReference>
<gene>
    <name evidence="1" type="ORF">WG900_01010</name>
</gene>
<evidence type="ECO:0000313" key="2">
    <source>
        <dbReference type="Proteomes" id="UP001379235"/>
    </source>
</evidence>
<organism evidence="1 2">
    <name type="scientific">Novosphingobium aquae</name>
    <dbReference type="NCBI Taxonomy" id="3133435"/>
    <lineage>
        <taxon>Bacteria</taxon>
        <taxon>Pseudomonadati</taxon>
        <taxon>Pseudomonadota</taxon>
        <taxon>Alphaproteobacteria</taxon>
        <taxon>Sphingomonadales</taxon>
        <taxon>Sphingomonadaceae</taxon>
        <taxon>Novosphingobium</taxon>
    </lineage>
</organism>
<dbReference type="InterPro" id="IPR011008">
    <property type="entry name" value="Dimeric_a/b-barrel"/>
</dbReference>
<dbReference type="SUPFAM" id="SSF54909">
    <property type="entry name" value="Dimeric alpha+beta barrel"/>
    <property type="match status" value="2"/>
</dbReference>
<dbReference type="EMBL" id="JBBHJY010000001">
    <property type="protein sequence ID" value="MEJ6008491.1"/>
    <property type="molecule type" value="Genomic_DNA"/>
</dbReference>
<accession>A0ABU8S3H1</accession>
<dbReference type="Proteomes" id="UP001379235">
    <property type="component" value="Unassembled WGS sequence"/>
</dbReference>
<dbReference type="InterPro" id="IPR009874">
    <property type="entry name" value="DUF1428"/>
</dbReference>